<keyword evidence="3" id="KW-1185">Reference proteome</keyword>
<gene>
    <name evidence="2" type="ORF">G6F50_016131</name>
</gene>
<evidence type="ECO:0000313" key="3">
    <source>
        <dbReference type="Proteomes" id="UP000740926"/>
    </source>
</evidence>
<reference evidence="2 3" key="1">
    <citation type="journal article" date="2020" name="Microb. Genom.">
        <title>Genetic diversity of clinical and environmental Mucorales isolates obtained from an investigation of mucormycosis cases among solid organ transplant recipients.</title>
        <authorList>
            <person name="Nguyen M.H."/>
            <person name="Kaul D."/>
            <person name="Muto C."/>
            <person name="Cheng S.J."/>
            <person name="Richter R.A."/>
            <person name="Bruno V.M."/>
            <person name="Liu G."/>
            <person name="Beyhan S."/>
            <person name="Sundermann A.J."/>
            <person name="Mounaud S."/>
            <person name="Pasculle A.W."/>
            <person name="Nierman W.C."/>
            <person name="Driscoll E."/>
            <person name="Cumbie R."/>
            <person name="Clancy C.J."/>
            <person name="Dupont C.L."/>
        </authorList>
    </citation>
    <scope>NUCLEOTIDE SEQUENCE [LARGE SCALE GENOMIC DNA]</scope>
    <source>
        <strain evidence="2 3">GL24</strain>
    </source>
</reference>
<sequence>MPLEPSSKRRHRRCSYRYLHHVRHLVIPPLPDRLGQRNRHRAGPVRRRGRAKRLHPAPRPDAGASAQRRSHLRADRRRVHLRQRFRAAGADGLVPLADDRRAVVRRRIVVGLSSQSSLGARDALPVGRLAVRDSGSGIGRGP</sequence>
<dbReference type="Proteomes" id="UP000740926">
    <property type="component" value="Unassembled WGS sequence"/>
</dbReference>
<feature type="compositionally biased region" description="Basic residues" evidence="1">
    <location>
        <begin position="68"/>
        <end position="79"/>
    </location>
</feature>
<organism evidence="2 3">
    <name type="scientific">Rhizopus delemar</name>
    <dbReference type="NCBI Taxonomy" id="936053"/>
    <lineage>
        <taxon>Eukaryota</taxon>
        <taxon>Fungi</taxon>
        <taxon>Fungi incertae sedis</taxon>
        <taxon>Mucoromycota</taxon>
        <taxon>Mucoromycotina</taxon>
        <taxon>Mucoromycetes</taxon>
        <taxon>Mucorales</taxon>
        <taxon>Mucorineae</taxon>
        <taxon>Rhizopodaceae</taxon>
        <taxon>Rhizopus</taxon>
    </lineage>
</organism>
<protein>
    <submittedName>
        <fullName evidence="2">Uncharacterized protein</fullName>
    </submittedName>
</protein>
<accession>A0A9P6XUW5</accession>
<dbReference type="EMBL" id="JAANIU010009733">
    <property type="protein sequence ID" value="KAG1532673.1"/>
    <property type="molecule type" value="Genomic_DNA"/>
</dbReference>
<comment type="caution">
    <text evidence="2">The sequence shown here is derived from an EMBL/GenBank/DDBJ whole genome shotgun (WGS) entry which is preliminary data.</text>
</comment>
<feature type="compositionally biased region" description="Basic residues" evidence="1">
    <location>
        <begin position="36"/>
        <end position="56"/>
    </location>
</feature>
<evidence type="ECO:0000313" key="2">
    <source>
        <dbReference type="EMBL" id="KAG1532673.1"/>
    </source>
</evidence>
<feature type="region of interest" description="Disordered" evidence="1">
    <location>
        <begin position="30"/>
        <end position="79"/>
    </location>
</feature>
<name>A0A9P6XUW5_9FUNG</name>
<dbReference type="AlphaFoldDB" id="A0A9P6XUW5"/>
<proteinExistence type="predicted"/>
<evidence type="ECO:0000256" key="1">
    <source>
        <dbReference type="SAM" id="MobiDB-lite"/>
    </source>
</evidence>